<feature type="compositionally biased region" description="Low complexity" evidence="1">
    <location>
        <begin position="552"/>
        <end position="619"/>
    </location>
</feature>
<evidence type="ECO:0000313" key="3">
    <source>
        <dbReference type="RefSeq" id="XP_014035637.1"/>
    </source>
</evidence>
<feature type="region of interest" description="Disordered" evidence="1">
    <location>
        <begin position="488"/>
        <end position="531"/>
    </location>
</feature>
<dbReference type="Proteomes" id="UP001652741">
    <property type="component" value="Chromosome ssa28"/>
</dbReference>
<feature type="region of interest" description="Disordered" evidence="1">
    <location>
        <begin position="552"/>
        <end position="621"/>
    </location>
</feature>
<feature type="compositionally biased region" description="Low complexity" evidence="1">
    <location>
        <begin position="488"/>
        <end position="497"/>
    </location>
</feature>
<feature type="region of interest" description="Disordered" evidence="1">
    <location>
        <begin position="1049"/>
        <end position="1069"/>
    </location>
</feature>
<dbReference type="AlphaFoldDB" id="A0A1S3Q6V3"/>
<feature type="region of interest" description="Disordered" evidence="1">
    <location>
        <begin position="863"/>
        <end position="888"/>
    </location>
</feature>
<evidence type="ECO:0000256" key="1">
    <source>
        <dbReference type="SAM" id="MobiDB-lite"/>
    </source>
</evidence>
<feature type="region of interest" description="Disordered" evidence="1">
    <location>
        <begin position="122"/>
        <end position="144"/>
    </location>
</feature>
<feature type="compositionally biased region" description="Low complexity" evidence="1">
    <location>
        <begin position="1052"/>
        <end position="1062"/>
    </location>
</feature>
<reference evidence="3" key="1">
    <citation type="submission" date="2025-08" db="UniProtKB">
        <authorList>
            <consortium name="RefSeq"/>
        </authorList>
    </citation>
    <scope>IDENTIFICATION</scope>
</reference>
<feature type="compositionally biased region" description="Basic and acidic residues" evidence="1">
    <location>
        <begin position="17"/>
        <end position="26"/>
    </location>
</feature>
<feature type="compositionally biased region" description="Pro residues" evidence="1">
    <location>
        <begin position="127"/>
        <end position="140"/>
    </location>
</feature>
<accession>A0A1S3Q6V3</accession>
<dbReference type="PANTHER" id="PTHR31514">
    <property type="entry name" value="MUSCULAR LMNA-INTERACTING PROTEIN MLIP"/>
    <property type="match status" value="1"/>
</dbReference>
<dbReference type="Pfam" id="PF15274">
    <property type="entry name" value="MLIP"/>
    <property type="match status" value="1"/>
</dbReference>
<feature type="compositionally biased region" description="Polar residues" evidence="1">
    <location>
        <begin position="228"/>
        <end position="244"/>
    </location>
</feature>
<dbReference type="PANTHER" id="PTHR31514:SF1">
    <property type="entry name" value="MUSCULAR LMNA-INTERACTING PROTEIN"/>
    <property type="match status" value="1"/>
</dbReference>
<feature type="region of interest" description="Disordered" evidence="1">
    <location>
        <begin position="448"/>
        <end position="471"/>
    </location>
</feature>
<feature type="region of interest" description="Disordered" evidence="1">
    <location>
        <begin position="769"/>
        <end position="831"/>
    </location>
</feature>
<feature type="compositionally biased region" description="Polar residues" evidence="1">
    <location>
        <begin position="506"/>
        <end position="522"/>
    </location>
</feature>
<protein>
    <submittedName>
        <fullName evidence="3">Mucin-17 isoform X1</fullName>
    </submittedName>
</protein>
<dbReference type="OrthoDB" id="9907594at2759"/>
<organism evidence="2 3">
    <name type="scientific">Salmo salar</name>
    <name type="common">Atlantic salmon</name>
    <dbReference type="NCBI Taxonomy" id="8030"/>
    <lineage>
        <taxon>Eukaryota</taxon>
        <taxon>Metazoa</taxon>
        <taxon>Chordata</taxon>
        <taxon>Craniata</taxon>
        <taxon>Vertebrata</taxon>
        <taxon>Euteleostomi</taxon>
        <taxon>Actinopterygii</taxon>
        <taxon>Neopterygii</taxon>
        <taxon>Teleostei</taxon>
        <taxon>Protacanthopterygii</taxon>
        <taxon>Salmoniformes</taxon>
        <taxon>Salmonidae</taxon>
        <taxon>Salmoninae</taxon>
        <taxon>Salmo</taxon>
    </lineage>
</organism>
<feature type="compositionally biased region" description="Basic and acidic residues" evidence="1">
    <location>
        <begin position="865"/>
        <end position="886"/>
    </location>
</feature>
<dbReference type="KEGG" id="sasa:106589807"/>
<evidence type="ECO:0000313" key="2">
    <source>
        <dbReference type="Proteomes" id="UP001652741"/>
    </source>
</evidence>
<dbReference type="InterPro" id="IPR029331">
    <property type="entry name" value="MLIP"/>
</dbReference>
<dbReference type="RefSeq" id="XP_014035637.1">
    <property type="nucleotide sequence ID" value="XM_014180162.2"/>
</dbReference>
<proteinExistence type="predicted"/>
<name>A0A1S3Q6V3_SALSA</name>
<feature type="region of interest" description="Disordered" evidence="1">
    <location>
        <begin position="188"/>
        <end position="244"/>
    </location>
</feature>
<sequence>MDLCNPESISPLPGHKQCQDVEKSDSSNESQGKVSEEEVSSKLLFYTFVPVLKTLPIKITLTKAANTGLLAGKPNKNLGVPKQKATEDTMSDGGLFKAEVIYIRDCEKREAGDMVQQETYTRLISPPDHPTPPQTPPPINTQPENRVHHFVSRTMETAVNEHQGISQQQWHNTPVGAEASLDLFLNRESDSDERLSPANSTDLFPSSSKSQSQESILSESWDKDRSWSALQMSPETSRAVSPCSSVRSGMFTPSVVRVKRHSLEPGSSLVHMPPTCLSPTCCASPTSPPCPLSPRLRSRHRPPPTRLSLLTAILRKGRLPVLSPTLQRPYSPCWPIHHGTSCNACSAASSVASIPLEVSSSRAQSSASIHSPAQSYHHRDGCVLESLRSVNAPLSIECKELSTSWRMVGPHSPPLRHSDELKSNNGFISERVTSPSYRSLVASPVPPLSQPFPQNLPKPVDHTKVPSPPLYSSHSRFRRLFPEPLNNSVNSRLNSLSPEPKPVKNQGASVPHDTNQPLYSSHSRLKCLSPNPAHNQGTSACQPLYSSFSKISSPSPGLVNTSSNSTLDSLSVGPVNTSSNSTLDSLSAGPVNSSSNSTLDSLSAGPVNTSSNSTLDSLSAEPKPVSKNFVQALNSHLRSKLTFLSSAPANNQETFKALDTSTPEVSSMGTSNNQGISMGTLNTWGTARPQVWSPLPNSCLYRSPKPRSLSCCAPEGHLSASSHSPSGTVSSAQRYIDTISPTPLQNGLKTPPHSMLQLGVSPAHRAFHLTPTLYTPPGCPSPKPPTPPSTPDRFTLSPSPAPPTRDLTPSPSLSLRSTPSPCLWREMSDSLDTKRKPHKIKLSYKALAAIPTNTVLLDQQAIDDQVDKEGDSQDPVDRRKKEDTHAEMCSPAQLRKQSEDLYAVIDEVLEDPIPMRQASPAFAYSRESMDKCAPKRYTSLPRSLGRETKYATFNLQPSVERNLADTYKTKPGVIRPANIIPKLPEENYDEAFHPNPFKKYLDELTVNDQNKSTHPFVTIHENEALMSKKPENTLLGKIGADGSISSGNLALNTEKNSENNSTTEEEDNISIPSLLITESEEPNANPAKDGSWQGDATSFNLTKVKMEAFETHI</sequence>
<feature type="region of interest" description="Disordered" evidence="1">
    <location>
        <begin position="1"/>
        <end position="36"/>
    </location>
</feature>
<keyword evidence="2" id="KW-1185">Reference proteome</keyword>
<gene>
    <name evidence="3" type="primary">mlip</name>
</gene>
<feature type="compositionally biased region" description="Low complexity" evidence="1">
    <location>
        <begin position="206"/>
        <end position="219"/>
    </location>
</feature>
<feature type="compositionally biased region" description="Pro residues" evidence="1">
    <location>
        <begin position="777"/>
        <end position="790"/>
    </location>
</feature>
<feature type="compositionally biased region" description="Low complexity" evidence="1">
    <location>
        <begin position="804"/>
        <end position="821"/>
    </location>
</feature>